<dbReference type="AlphaFoldDB" id="A0AAN8X466"/>
<dbReference type="EMBL" id="JAXCGZ010013399">
    <property type="protein sequence ID" value="KAK7072629.1"/>
    <property type="molecule type" value="Genomic_DNA"/>
</dbReference>
<proteinExistence type="predicted"/>
<comment type="caution">
    <text evidence="1">The sequence shown here is derived from an EMBL/GenBank/DDBJ whole genome shotgun (WGS) entry which is preliminary data.</text>
</comment>
<reference evidence="1 2" key="1">
    <citation type="submission" date="2023-11" db="EMBL/GenBank/DDBJ databases">
        <title>Halocaridina rubra genome assembly.</title>
        <authorList>
            <person name="Smith C."/>
        </authorList>
    </citation>
    <scope>NUCLEOTIDE SEQUENCE [LARGE SCALE GENOMIC DNA]</scope>
    <source>
        <strain evidence="1">EP-1</strain>
        <tissue evidence="1">Whole</tissue>
    </source>
</reference>
<sequence length="183" mass="20488">MIHGKGVDILLLHRLAEVMLRAVRSGRPLIHIMRAWAVVGPHFMEAACHKDGTVSKKAVSAIHDIVNALLNNNTELPHFHFNEALFKPFENLLCLELCDADIQDQVALHMFSYLDALYYTYGLVKTLLISSKIFGTFLPVLNIFHFYECFALIRNSHTEQGQALFDAALLGVNSIVIALLSLS</sequence>
<name>A0AAN8X466_HALRR</name>
<evidence type="ECO:0000313" key="2">
    <source>
        <dbReference type="Proteomes" id="UP001381693"/>
    </source>
</evidence>
<keyword evidence="2" id="KW-1185">Reference proteome</keyword>
<organism evidence="1 2">
    <name type="scientific">Halocaridina rubra</name>
    <name type="common">Hawaiian red shrimp</name>
    <dbReference type="NCBI Taxonomy" id="373956"/>
    <lineage>
        <taxon>Eukaryota</taxon>
        <taxon>Metazoa</taxon>
        <taxon>Ecdysozoa</taxon>
        <taxon>Arthropoda</taxon>
        <taxon>Crustacea</taxon>
        <taxon>Multicrustacea</taxon>
        <taxon>Malacostraca</taxon>
        <taxon>Eumalacostraca</taxon>
        <taxon>Eucarida</taxon>
        <taxon>Decapoda</taxon>
        <taxon>Pleocyemata</taxon>
        <taxon>Caridea</taxon>
        <taxon>Atyoidea</taxon>
        <taxon>Atyidae</taxon>
        <taxon>Halocaridina</taxon>
    </lineage>
</organism>
<evidence type="ECO:0000313" key="1">
    <source>
        <dbReference type="EMBL" id="KAK7072629.1"/>
    </source>
</evidence>
<protein>
    <submittedName>
        <fullName evidence="1">Uncharacterized protein</fullName>
    </submittedName>
</protein>
<dbReference type="Proteomes" id="UP001381693">
    <property type="component" value="Unassembled WGS sequence"/>
</dbReference>
<gene>
    <name evidence="1" type="ORF">SK128_000628</name>
</gene>
<accession>A0AAN8X466</accession>